<sequence length="64" mass="7811">MYKNYDHAFEEAREIMWREMKRVYRKANLDELGVNLHDYPKLLYDNGSIVIDCMCIEIIRKEIN</sequence>
<accession>A0A481ZFC0</accession>
<protein>
    <submittedName>
        <fullName evidence="1">Uncharacterized protein</fullName>
    </submittedName>
</protein>
<evidence type="ECO:0000313" key="1">
    <source>
        <dbReference type="EMBL" id="QBK93852.1"/>
    </source>
</evidence>
<reference evidence="1" key="1">
    <citation type="journal article" date="2019" name="MBio">
        <title>Virus Genomes from Deep Sea Sediments Expand the Ocean Megavirome and Support Independent Origins of Viral Gigantism.</title>
        <authorList>
            <person name="Backstrom D."/>
            <person name="Yutin N."/>
            <person name="Jorgensen S.L."/>
            <person name="Dharamshi J."/>
            <person name="Homa F."/>
            <person name="Zaremba-Niedwiedzka K."/>
            <person name="Spang A."/>
            <person name="Wolf Y.I."/>
            <person name="Koonin E.V."/>
            <person name="Ettema T.J."/>
        </authorList>
    </citation>
    <scope>NUCLEOTIDE SEQUENCE</scope>
</reference>
<proteinExistence type="predicted"/>
<dbReference type="EMBL" id="MK500606">
    <property type="protein sequence ID" value="QBK93852.1"/>
    <property type="molecule type" value="Genomic_DNA"/>
</dbReference>
<gene>
    <name evidence="1" type="ORF">LCPAC406_01660</name>
</gene>
<name>A0A481ZFC0_9VIRU</name>
<organism evidence="1">
    <name type="scientific">Pithovirus LCPAC406</name>
    <dbReference type="NCBI Taxonomy" id="2506599"/>
    <lineage>
        <taxon>Viruses</taxon>
        <taxon>Pithoviruses</taxon>
    </lineage>
</organism>